<evidence type="ECO:0000313" key="2">
    <source>
        <dbReference type="EMBL" id="CAK7221493.1"/>
    </source>
</evidence>
<feature type="compositionally biased region" description="Low complexity" evidence="1">
    <location>
        <begin position="742"/>
        <end position="754"/>
    </location>
</feature>
<dbReference type="EMBL" id="CAWUHD010000040">
    <property type="protein sequence ID" value="CAK7221493.1"/>
    <property type="molecule type" value="Genomic_DNA"/>
</dbReference>
<feature type="compositionally biased region" description="Low complexity" evidence="1">
    <location>
        <begin position="134"/>
        <end position="145"/>
    </location>
</feature>
<feature type="region of interest" description="Disordered" evidence="1">
    <location>
        <begin position="249"/>
        <end position="443"/>
    </location>
</feature>
<feature type="compositionally biased region" description="Low complexity" evidence="1">
    <location>
        <begin position="347"/>
        <end position="357"/>
    </location>
</feature>
<evidence type="ECO:0000313" key="3">
    <source>
        <dbReference type="Proteomes" id="UP001642482"/>
    </source>
</evidence>
<gene>
    <name evidence="2" type="ORF">SEUCBS140593_004588</name>
</gene>
<feature type="compositionally biased region" description="Pro residues" evidence="1">
    <location>
        <begin position="211"/>
        <end position="223"/>
    </location>
</feature>
<reference evidence="2 3" key="1">
    <citation type="submission" date="2024-01" db="EMBL/GenBank/DDBJ databases">
        <authorList>
            <person name="Allen C."/>
            <person name="Tagirdzhanova G."/>
        </authorList>
    </citation>
    <scope>NUCLEOTIDE SEQUENCE [LARGE SCALE GENOMIC DNA]</scope>
</reference>
<feature type="compositionally biased region" description="Low complexity" evidence="1">
    <location>
        <begin position="307"/>
        <end position="323"/>
    </location>
</feature>
<evidence type="ECO:0000256" key="1">
    <source>
        <dbReference type="SAM" id="MobiDB-lite"/>
    </source>
</evidence>
<protein>
    <submittedName>
        <fullName evidence="2">Uncharacterized protein</fullName>
    </submittedName>
</protein>
<feature type="compositionally biased region" description="Polar residues" evidence="1">
    <location>
        <begin position="26"/>
        <end position="42"/>
    </location>
</feature>
<feature type="region of interest" description="Disordered" evidence="1">
    <location>
        <begin position="724"/>
        <end position="754"/>
    </location>
</feature>
<comment type="caution">
    <text evidence="2">The sequence shown here is derived from an EMBL/GenBank/DDBJ whole genome shotgun (WGS) entry which is preliminary data.</text>
</comment>
<proteinExistence type="predicted"/>
<keyword evidence="3" id="KW-1185">Reference proteome</keyword>
<feature type="compositionally biased region" description="Polar residues" evidence="1">
    <location>
        <begin position="1"/>
        <end position="13"/>
    </location>
</feature>
<organism evidence="2 3">
    <name type="scientific">Sporothrix eucalyptigena</name>
    <dbReference type="NCBI Taxonomy" id="1812306"/>
    <lineage>
        <taxon>Eukaryota</taxon>
        <taxon>Fungi</taxon>
        <taxon>Dikarya</taxon>
        <taxon>Ascomycota</taxon>
        <taxon>Pezizomycotina</taxon>
        <taxon>Sordariomycetes</taxon>
        <taxon>Sordariomycetidae</taxon>
        <taxon>Ophiostomatales</taxon>
        <taxon>Ophiostomataceae</taxon>
        <taxon>Sporothrix</taxon>
    </lineage>
</organism>
<sequence length="907" mass="96473">MSATNVLNGNGATPTAAPARSENAGLPTTQNTLAAESQSLPSNGGLMSFKKHFRRSKKIEPDIGSPVSAGGASGGGTANAPMLNGGVDTSPNVIHLDDGVSDSSSDSESIIEEDYPNGPNTTGSRPAATDSPVTTTGGTSARTASFPITDDQVKAPTGAAAGAESHPSGETRQQQKPQHQQHPPTTFTVPGPPPPIVRPEPEPKKVITSGPPVPAKVPEPPLPTGAIITKIGPAQGSTQNLQAVQSLQAIQRAQQTQAANRNSSATKLPRESKEKSGGLLSGIKKLRRSDSRRESPPATVPAPQPAVKPVTAAAQATTTGRTASSHALNSVNPNPGPVTTPPASQMQTQTLPALATSLPPPPPPIQASPDKGRGVDSSSVPNSLRPGGGMPIQQQQYLRQPQQQQQQMQMHIQQQPQQQSPHGYEQHTQQQQPHHMLQQVPQQAVMVQQYHQQSLQQGHQLRQIPCDECKAFYDAAWAQSEINMYALSSQLAAAHQQSASQIAILHERDAQIVELNGLVERLRTRIQEQVKQLEQVPAGISGVNSFPGLNGYASGGVGQLPDGQIRSRWKSLRWQIRQCVEARLTALPSSTSTPVSPERAPFLRRLTPDYDKFLNSRKGSVYLVEAAIWAVLADNVFSDARQSSRMCWAARWSAPLAKMNDNMLHNRPNDPAFHQWRVQTAVFVRSLEEKGDGEQPSSVTAPYVEAVVRQLEVEVGVLLALGTSGPSGAEDSNGGPTGHGESSTSSPTSSTSSSSVLRRQLFDVVAEAIGLDADLCQQRPWYYVHYPTSSSGHRYGMPFDAQEMENVAATGELGGSSGIGGGSETNIGLSASAHSNNNSVASTNSQHGQDDISLVIRPALFKAGNSRGEAYDQVTPIEPSIVCQATPTGRALRRWAGGRRDRSRSRG</sequence>
<feature type="compositionally biased region" description="Low complexity" evidence="1">
    <location>
        <begin position="174"/>
        <end position="189"/>
    </location>
</feature>
<name>A0ABP0BPF0_9PEZI</name>
<dbReference type="Proteomes" id="UP001642482">
    <property type="component" value="Unassembled WGS sequence"/>
</dbReference>
<feature type="region of interest" description="Disordered" evidence="1">
    <location>
        <begin position="1"/>
        <end position="233"/>
    </location>
</feature>
<feature type="compositionally biased region" description="Low complexity" evidence="1">
    <location>
        <begin position="391"/>
        <end position="443"/>
    </location>
</feature>
<accession>A0ABP0BPF0</accession>
<feature type="compositionally biased region" description="Low complexity" evidence="1">
    <location>
        <begin position="249"/>
        <end position="265"/>
    </location>
</feature>